<evidence type="ECO:0000313" key="1">
    <source>
        <dbReference type="EMBL" id="EFJ70530.1"/>
    </source>
</evidence>
<organism evidence="1 2">
    <name type="scientific">Lactobacillus paragasseri JV-V03</name>
    <dbReference type="NCBI Taxonomy" id="525326"/>
    <lineage>
        <taxon>Bacteria</taxon>
        <taxon>Bacillati</taxon>
        <taxon>Bacillota</taxon>
        <taxon>Bacilli</taxon>
        <taxon>Lactobacillales</taxon>
        <taxon>Lactobacillaceae</taxon>
        <taxon>Lactobacillus</taxon>
    </lineage>
</organism>
<dbReference type="Proteomes" id="UP000003672">
    <property type="component" value="Unassembled WGS sequence"/>
</dbReference>
<accession>A0AA87DJH0</accession>
<sequence length="70" mass="8113">MYHYVGLLLLEIIPLKEVEQMTLEARLISNSNAFFARQDRSPLVVDEYEKQFQIALMQQKKSLPTGISND</sequence>
<evidence type="ECO:0000313" key="2">
    <source>
        <dbReference type="Proteomes" id="UP000003672"/>
    </source>
</evidence>
<proteinExistence type="predicted"/>
<reference evidence="1 2" key="1">
    <citation type="submission" date="2010-06" db="EMBL/GenBank/DDBJ databases">
        <authorList>
            <person name="Muzny D."/>
            <person name="Qin X."/>
            <person name="Buhay C."/>
            <person name="Dugan-Rocha S."/>
            <person name="Ding Y."/>
            <person name="Chen G."/>
            <person name="Hawes A."/>
            <person name="Holder M."/>
            <person name="Jhangiani S."/>
            <person name="Johnson A."/>
            <person name="Khan Z."/>
            <person name="Li Z."/>
            <person name="Liu W."/>
            <person name="Liu X."/>
            <person name="Perez L."/>
            <person name="Shen H."/>
            <person name="Wang Q."/>
            <person name="Watt J."/>
            <person name="Xi L."/>
            <person name="Xin Y."/>
            <person name="Zhou J."/>
            <person name="Deng J."/>
            <person name="Jiang H."/>
            <person name="Liu Y."/>
            <person name="Qu J."/>
            <person name="Song X.-Z."/>
            <person name="Zhang L."/>
            <person name="Villasana D."/>
            <person name="Johnson A."/>
            <person name="Liu J."/>
            <person name="Liyanage D."/>
            <person name="Lorensuhewa L."/>
            <person name="Robinson T."/>
            <person name="Song A."/>
            <person name="Song B.-B."/>
            <person name="Dinh H."/>
            <person name="Thornton R."/>
            <person name="Coyle M."/>
            <person name="Francisco L."/>
            <person name="Jackson L."/>
            <person name="Javaid M."/>
            <person name="Korchina V."/>
            <person name="Kovar C."/>
            <person name="Mata R."/>
            <person name="Mathew T."/>
            <person name="Ngo R."/>
            <person name="Nguyen L."/>
            <person name="Nguyen N."/>
            <person name="Okwuonu G."/>
            <person name="Ongeri F."/>
            <person name="Pham C."/>
            <person name="Simmons D."/>
            <person name="Wilczek-Boney K."/>
            <person name="Hale W."/>
            <person name="Jakkamsetti A."/>
            <person name="Pham P."/>
            <person name="Ruth R."/>
            <person name="San Lucas F."/>
            <person name="Warren J."/>
            <person name="Zhang J."/>
            <person name="Zhao Z."/>
            <person name="Zhou C."/>
            <person name="Zhu D."/>
            <person name="Lee S."/>
            <person name="Bess C."/>
            <person name="Blankenburg K."/>
            <person name="Forbes L."/>
            <person name="Fu Q."/>
            <person name="Gubbala S."/>
            <person name="Hirani K."/>
            <person name="Jayaseelan J.C."/>
            <person name="Lara F."/>
            <person name="Munidasa M."/>
            <person name="Palculict T."/>
            <person name="Patil S."/>
            <person name="Pu L.-L."/>
            <person name="Saada N."/>
            <person name="Tang L."/>
            <person name="Weissenberger G."/>
            <person name="Zhu Y."/>
            <person name="Hemphill L."/>
            <person name="Shang Y."/>
            <person name="Youmans B."/>
            <person name="Ayvaz T."/>
            <person name="Ross M."/>
            <person name="Santibanez J."/>
            <person name="Aqrawi P."/>
            <person name="Gross S."/>
            <person name="Joshi V."/>
            <person name="Fowler G."/>
            <person name="Nazareth L."/>
            <person name="Reid J."/>
            <person name="Worley K."/>
            <person name="Petrosino J."/>
            <person name="Highlander S."/>
            <person name="Gibbs R."/>
        </authorList>
    </citation>
    <scope>NUCLEOTIDE SEQUENCE [LARGE SCALE GENOMIC DNA]</scope>
    <source>
        <strain evidence="1 2">JV-V03</strain>
    </source>
</reference>
<comment type="caution">
    <text evidence="1">The sequence shown here is derived from an EMBL/GenBank/DDBJ whole genome shotgun (WGS) entry which is preliminary data.</text>
</comment>
<name>A0AA87DJH0_9LACO</name>
<gene>
    <name evidence="1" type="ORF">HMPREF0514_10974</name>
</gene>
<dbReference type="AlphaFoldDB" id="A0AA87DJH0"/>
<dbReference type="EMBL" id="ACGO02000001">
    <property type="protein sequence ID" value="EFJ70530.1"/>
    <property type="molecule type" value="Genomic_DNA"/>
</dbReference>
<protein>
    <submittedName>
        <fullName evidence="1">Uncharacterized protein</fullName>
    </submittedName>
</protein>